<reference evidence="3 4" key="1">
    <citation type="submission" date="2019-09" db="EMBL/GenBank/DDBJ databases">
        <title>Phylogeny of genus Pseudoclavibacter and closely related genus.</title>
        <authorList>
            <person name="Li Y."/>
        </authorList>
    </citation>
    <scope>NUCLEOTIDE SEQUENCE [LARGE SCALE GENOMIC DNA]</scope>
    <source>
        <strain evidence="3 4">KCTC 13959</strain>
    </source>
</reference>
<proteinExistence type="inferred from homology"/>
<keyword evidence="4" id="KW-1185">Reference proteome</keyword>
<dbReference type="InterPro" id="IPR005545">
    <property type="entry name" value="YCII"/>
</dbReference>
<evidence type="ECO:0000259" key="2">
    <source>
        <dbReference type="Pfam" id="PF03795"/>
    </source>
</evidence>
<dbReference type="RefSeq" id="WP_158052629.1">
    <property type="nucleotide sequence ID" value="NZ_WBKB01000006.1"/>
</dbReference>
<dbReference type="InterPro" id="IPR011008">
    <property type="entry name" value="Dimeric_a/b-barrel"/>
</dbReference>
<dbReference type="EMBL" id="WBKB01000006">
    <property type="protein sequence ID" value="KAB1642174.1"/>
    <property type="molecule type" value="Genomic_DNA"/>
</dbReference>
<sequence>MQFVVTGYDVKDGGKLRAEHRPEHLEGLNSLVDGVVLSAGAFLDEEGNPAGSSMHMEFTSQEAFDAYLENEPFAKYGVWEKIETHVLRQSISNPSRES</sequence>
<comment type="similarity">
    <text evidence="1">Belongs to the YciI family.</text>
</comment>
<dbReference type="SUPFAM" id="SSF54909">
    <property type="entry name" value="Dimeric alpha+beta barrel"/>
    <property type="match status" value="1"/>
</dbReference>
<dbReference type="AlphaFoldDB" id="A0A7J5B990"/>
<comment type="caution">
    <text evidence="3">The sequence shown here is derived from an EMBL/GenBank/DDBJ whole genome shotgun (WGS) entry which is preliminary data.</text>
</comment>
<dbReference type="InterPro" id="IPR051807">
    <property type="entry name" value="Sec-metab_biosynth-assoc"/>
</dbReference>
<dbReference type="PANTHER" id="PTHR33606">
    <property type="entry name" value="PROTEIN YCII"/>
    <property type="match status" value="1"/>
</dbReference>
<organism evidence="3 4">
    <name type="scientific">Gulosibacter chungangensis</name>
    <dbReference type="NCBI Taxonomy" id="979746"/>
    <lineage>
        <taxon>Bacteria</taxon>
        <taxon>Bacillati</taxon>
        <taxon>Actinomycetota</taxon>
        <taxon>Actinomycetes</taxon>
        <taxon>Micrococcales</taxon>
        <taxon>Microbacteriaceae</taxon>
        <taxon>Gulosibacter</taxon>
    </lineage>
</organism>
<accession>A0A7J5B990</accession>
<protein>
    <recommendedName>
        <fullName evidence="2">YCII-related domain-containing protein</fullName>
    </recommendedName>
</protein>
<dbReference type="Proteomes" id="UP000433493">
    <property type="component" value="Unassembled WGS sequence"/>
</dbReference>
<evidence type="ECO:0000313" key="3">
    <source>
        <dbReference type="EMBL" id="KAB1642174.1"/>
    </source>
</evidence>
<name>A0A7J5B990_9MICO</name>
<dbReference type="Pfam" id="PF03795">
    <property type="entry name" value="YCII"/>
    <property type="match status" value="1"/>
</dbReference>
<gene>
    <name evidence="3" type="ORF">F8O05_10130</name>
</gene>
<evidence type="ECO:0000313" key="4">
    <source>
        <dbReference type="Proteomes" id="UP000433493"/>
    </source>
</evidence>
<dbReference type="OrthoDB" id="8968203at2"/>
<feature type="domain" description="YCII-related" evidence="2">
    <location>
        <begin position="1"/>
        <end position="83"/>
    </location>
</feature>
<dbReference type="PANTHER" id="PTHR33606:SF3">
    <property type="entry name" value="PROTEIN YCII"/>
    <property type="match status" value="1"/>
</dbReference>
<evidence type="ECO:0000256" key="1">
    <source>
        <dbReference type="ARBA" id="ARBA00007689"/>
    </source>
</evidence>
<dbReference type="Gene3D" id="3.30.70.1060">
    <property type="entry name" value="Dimeric alpha+beta barrel"/>
    <property type="match status" value="1"/>
</dbReference>